<dbReference type="AlphaFoldDB" id="A0A1E7WEH5"/>
<dbReference type="PANTHER" id="PTHR42208:SF1">
    <property type="entry name" value="HEAVY METAL TRANSPORTER"/>
    <property type="match status" value="1"/>
</dbReference>
<dbReference type="RefSeq" id="WP_070250275.1">
    <property type="nucleotide sequence ID" value="NZ_LROM01000107.1"/>
</dbReference>
<feature type="transmembrane region" description="Helical" evidence="1">
    <location>
        <begin position="79"/>
        <end position="102"/>
    </location>
</feature>
<dbReference type="EMBL" id="LROM01000107">
    <property type="protein sequence ID" value="OEZ96695.1"/>
    <property type="molecule type" value="Genomic_DNA"/>
</dbReference>
<feature type="transmembrane region" description="Helical" evidence="1">
    <location>
        <begin position="195"/>
        <end position="216"/>
    </location>
</feature>
<accession>A0A1E7WEH5</accession>
<evidence type="ECO:0000259" key="2">
    <source>
        <dbReference type="Pfam" id="PF13386"/>
    </source>
</evidence>
<dbReference type="Proteomes" id="UP000175989">
    <property type="component" value="Unassembled WGS sequence"/>
</dbReference>
<evidence type="ECO:0000313" key="3">
    <source>
        <dbReference type="EMBL" id="OEZ96695.1"/>
    </source>
</evidence>
<dbReference type="InterPro" id="IPR039447">
    <property type="entry name" value="UreH-like_TM_dom"/>
</dbReference>
<keyword evidence="1" id="KW-0472">Membrane</keyword>
<feature type="transmembrane region" description="Helical" evidence="1">
    <location>
        <begin position="108"/>
        <end position="127"/>
    </location>
</feature>
<name>A0A1E7WEH5_9BURK</name>
<dbReference type="PATRIC" id="fig|762836.4.peg.4018"/>
<reference evidence="4" key="1">
    <citation type="journal article" date="2016" name="Front. Microbiol.">
        <title>Molecular Keys to the Janthinobacterium and Duganella spp. Interaction with the Plant Pathogen Fusarium graminearum.</title>
        <authorList>
            <person name="Haack F.S."/>
            <person name="Poehlein A."/>
            <person name="Kroger C."/>
            <person name="Voigt C.A."/>
            <person name="Piepenbring M."/>
            <person name="Bode H.B."/>
            <person name="Daniel R."/>
            <person name="Schafer W."/>
            <person name="Streit W.R."/>
        </authorList>
    </citation>
    <scope>NUCLEOTIDE SEQUENCE [LARGE SCALE GENOMIC DNA]</scope>
    <source>
        <strain evidence="4">T54</strain>
    </source>
</reference>
<proteinExistence type="predicted"/>
<feature type="transmembrane region" description="Helical" evidence="1">
    <location>
        <begin position="47"/>
        <end position="67"/>
    </location>
</feature>
<keyword evidence="4" id="KW-1185">Reference proteome</keyword>
<dbReference type="Pfam" id="PF13386">
    <property type="entry name" value="DsbD_2"/>
    <property type="match status" value="1"/>
</dbReference>
<keyword evidence="1" id="KW-0812">Transmembrane</keyword>
<dbReference type="OrthoDB" id="9798690at2"/>
<comment type="caution">
    <text evidence="3">The sequence shown here is derived from an EMBL/GenBank/DDBJ whole genome shotgun (WGS) entry which is preliminary data.</text>
</comment>
<feature type="transmembrane region" description="Helical" evidence="1">
    <location>
        <begin position="228"/>
        <end position="248"/>
    </location>
</feature>
<feature type="domain" description="Urease accessory protein UreH-like transmembrane" evidence="2">
    <location>
        <begin position="8"/>
        <end position="242"/>
    </location>
</feature>
<keyword evidence="1" id="KW-1133">Transmembrane helix</keyword>
<protein>
    <recommendedName>
        <fullName evidence="2">Urease accessory protein UreH-like transmembrane domain-containing protein</fullName>
    </recommendedName>
</protein>
<feature type="transmembrane region" description="Helical" evidence="1">
    <location>
        <begin position="164"/>
        <end position="183"/>
    </location>
</feature>
<dbReference type="PANTHER" id="PTHR42208">
    <property type="entry name" value="HEAVY METAL TRANSPORTER-RELATED"/>
    <property type="match status" value="1"/>
</dbReference>
<evidence type="ECO:0000256" key="1">
    <source>
        <dbReference type="SAM" id="Phobius"/>
    </source>
</evidence>
<gene>
    <name evidence="3" type="ORF">DUPY_38980</name>
</gene>
<sequence>MAVQLLPVLLVGLAGSIHCVGMCGGIVGALSASASSKPSSSASPRAAIPIAAAGGAAAPAHASTAALTRVLAYNTGRIASYMLAGAMAGGLAGGAQSLAGLAGVQLGFYWLANLMLVALGLHLMNAWRGLAWLEQGGRVLWQRLQRAIAPLMKTLLPIEKPQQALALGALWGWLPCGMVYSVLLTAMLSGDAFDGAIVMLAFGLGTLPMLVGLGLVGMRVQRAMRRPLVRIACGVAVLGFGLLGLLRAGSGDGIVPEWISILCLTPH</sequence>
<organism evidence="3 4">
    <name type="scientific">Duganella phyllosphaerae</name>
    <dbReference type="NCBI Taxonomy" id="762836"/>
    <lineage>
        <taxon>Bacteria</taxon>
        <taxon>Pseudomonadati</taxon>
        <taxon>Pseudomonadota</taxon>
        <taxon>Betaproteobacteria</taxon>
        <taxon>Burkholderiales</taxon>
        <taxon>Oxalobacteraceae</taxon>
        <taxon>Telluria group</taxon>
        <taxon>Duganella</taxon>
    </lineage>
</organism>
<evidence type="ECO:0000313" key="4">
    <source>
        <dbReference type="Proteomes" id="UP000175989"/>
    </source>
</evidence>